<dbReference type="Gene3D" id="1.20.120.1220">
    <property type="match status" value="1"/>
</dbReference>
<evidence type="ECO:0000256" key="10">
    <source>
        <dbReference type="SAM" id="Phobius"/>
    </source>
</evidence>
<evidence type="ECO:0000259" key="12">
    <source>
        <dbReference type="Pfam" id="PF06750"/>
    </source>
</evidence>
<dbReference type="InterPro" id="IPR010627">
    <property type="entry name" value="Prepilin_pept_A24_N"/>
</dbReference>
<evidence type="ECO:0000256" key="6">
    <source>
        <dbReference type="ARBA" id="ARBA00022989"/>
    </source>
</evidence>
<evidence type="ECO:0000256" key="1">
    <source>
        <dbReference type="ARBA" id="ARBA00004429"/>
    </source>
</evidence>
<keyword evidence="9" id="KW-0378">Hydrolase</keyword>
<dbReference type="Pfam" id="PF06750">
    <property type="entry name" value="A24_N_bact"/>
    <property type="match status" value="1"/>
</dbReference>
<feature type="transmembrane region" description="Helical" evidence="10">
    <location>
        <begin position="150"/>
        <end position="167"/>
    </location>
</feature>
<dbReference type="RefSeq" id="WP_222990150.1">
    <property type="nucleotide sequence ID" value="NZ_JAINVV010000004.1"/>
</dbReference>
<accession>A0ABS7PPG5</accession>
<dbReference type="EC" id="2.1.1.-" evidence="9"/>
<comment type="subcellular location">
    <subcellularLocation>
        <location evidence="1">Cell inner membrane</location>
        <topology evidence="1">Multi-pass membrane protein</topology>
    </subcellularLocation>
    <subcellularLocation>
        <location evidence="9">Cell membrane</location>
        <topology evidence="9">Multi-pass membrane protein</topology>
    </subcellularLocation>
</comment>
<dbReference type="Proteomes" id="UP000706039">
    <property type="component" value="Unassembled WGS sequence"/>
</dbReference>
<keyword evidence="14" id="KW-1185">Reference proteome</keyword>
<dbReference type="PANTHER" id="PTHR30487">
    <property type="entry name" value="TYPE 4 PREPILIN-LIKE PROTEINS LEADER PEPTIDE-PROCESSING ENZYME"/>
    <property type="match status" value="1"/>
</dbReference>
<evidence type="ECO:0000256" key="8">
    <source>
        <dbReference type="RuleBase" id="RU003793"/>
    </source>
</evidence>
<evidence type="ECO:0000256" key="2">
    <source>
        <dbReference type="ARBA" id="ARBA00005801"/>
    </source>
</evidence>
<comment type="caution">
    <text evidence="13">The sequence shown here is derived from an EMBL/GenBank/DDBJ whole genome shotgun (WGS) entry which is preliminary data.</text>
</comment>
<dbReference type="InterPro" id="IPR014032">
    <property type="entry name" value="Peptidase_A24A_bac"/>
</dbReference>
<dbReference type="InterPro" id="IPR000045">
    <property type="entry name" value="Prepilin_IV_endopep_pep"/>
</dbReference>
<evidence type="ECO:0000313" key="14">
    <source>
        <dbReference type="Proteomes" id="UP000706039"/>
    </source>
</evidence>
<evidence type="ECO:0000256" key="3">
    <source>
        <dbReference type="ARBA" id="ARBA00022475"/>
    </source>
</evidence>
<comment type="catalytic activity">
    <reaction evidence="9">
        <text>Typically cleaves a -Gly-|-Phe- bond to release an N-terminal, basic peptide of 5-8 residues from type IV prepilin, and then N-methylates the new N-terminal amino group, the methyl donor being S-adenosyl-L-methionine.</text>
        <dbReference type="EC" id="3.4.23.43"/>
    </reaction>
</comment>
<feature type="domain" description="Prepilin type IV endopeptidase peptidase" evidence="11">
    <location>
        <begin position="104"/>
        <end position="211"/>
    </location>
</feature>
<comment type="similarity">
    <text evidence="2 8">Belongs to the peptidase A24 family.</text>
</comment>
<protein>
    <recommendedName>
        <fullName evidence="9">Prepilin leader peptidase/N-methyltransferase</fullName>
        <ecNumber evidence="9">2.1.1.-</ecNumber>
        <ecNumber evidence="9">3.4.23.43</ecNumber>
    </recommendedName>
</protein>
<evidence type="ECO:0000256" key="9">
    <source>
        <dbReference type="RuleBase" id="RU003794"/>
    </source>
</evidence>
<gene>
    <name evidence="13" type="ORF">K7G82_12550</name>
</gene>
<keyword evidence="9" id="KW-0808">Transferase</keyword>
<keyword evidence="4" id="KW-0997">Cell inner membrane</keyword>
<keyword evidence="3" id="KW-1003">Cell membrane</keyword>
<comment type="function">
    <text evidence="9">Plays an essential role in type IV pili and type II pseudopili formation by proteolytically removing the leader sequence from substrate proteins and subsequently monomethylating the alpha-amino group of the newly exposed N-terminal phenylalanine.</text>
</comment>
<feature type="transmembrane region" description="Helical" evidence="10">
    <location>
        <begin position="126"/>
        <end position="143"/>
    </location>
</feature>
<dbReference type="EMBL" id="JAINVV010000004">
    <property type="protein sequence ID" value="MBY8823128.1"/>
    <property type="molecule type" value="Genomic_DNA"/>
</dbReference>
<dbReference type="InterPro" id="IPR050882">
    <property type="entry name" value="Prepilin_peptidase/N-MTase"/>
</dbReference>
<proteinExistence type="inferred from homology"/>
<feature type="transmembrane region" description="Helical" evidence="10">
    <location>
        <begin position="187"/>
        <end position="212"/>
    </location>
</feature>
<keyword evidence="5 9" id="KW-0812">Transmembrane</keyword>
<evidence type="ECO:0000256" key="4">
    <source>
        <dbReference type="ARBA" id="ARBA00022519"/>
    </source>
</evidence>
<dbReference type="PRINTS" id="PR00864">
    <property type="entry name" value="PREPILNPTASE"/>
</dbReference>
<keyword evidence="7 10" id="KW-0472">Membrane</keyword>
<evidence type="ECO:0000259" key="11">
    <source>
        <dbReference type="Pfam" id="PF01478"/>
    </source>
</evidence>
<evidence type="ECO:0000256" key="5">
    <source>
        <dbReference type="ARBA" id="ARBA00022692"/>
    </source>
</evidence>
<organism evidence="13 14">
    <name type="scientific">Sphingomonas colocasiae</name>
    <dbReference type="NCBI Taxonomy" id="1848973"/>
    <lineage>
        <taxon>Bacteria</taxon>
        <taxon>Pseudomonadati</taxon>
        <taxon>Pseudomonadota</taxon>
        <taxon>Alphaproteobacteria</taxon>
        <taxon>Sphingomonadales</taxon>
        <taxon>Sphingomonadaceae</taxon>
        <taxon>Sphingomonas</taxon>
    </lineage>
</organism>
<dbReference type="Pfam" id="PF01478">
    <property type="entry name" value="Peptidase_A24"/>
    <property type="match status" value="1"/>
</dbReference>
<feature type="transmembrane region" description="Helical" evidence="10">
    <location>
        <begin position="224"/>
        <end position="244"/>
    </location>
</feature>
<sequence length="251" mass="26199">MPAEWLPLAGFALGAIFGSFIAVLVTRWPRGETTGGRSACDSCGRVLGPAELVPLLSFLVQRGRCRGCGARIDGRLVAIEIAAALIGASALFVSPDLVGLSGAIFGWILLALAVLDVEHFWLPDRLTLPLMAIGLIVAALVQPDHLHGRIIGAVVGYLGLSLVGWGYRKLRGREGLGGGDPKLLAGIGAWLGWQALPFVLLLASLAGLATALGQGARQGGLRATTRIAFGAMLAVASWPLWLLWQGAAPLF</sequence>
<keyword evidence="6 10" id="KW-1133">Transmembrane helix</keyword>
<keyword evidence="9" id="KW-0489">Methyltransferase</keyword>
<dbReference type="EC" id="3.4.23.43" evidence="9"/>
<feature type="transmembrane region" description="Helical" evidence="10">
    <location>
        <begin position="81"/>
        <end position="114"/>
    </location>
</feature>
<feature type="transmembrane region" description="Helical" evidence="10">
    <location>
        <begin position="6"/>
        <end position="25"/>
    </location>
</feature>
<evidence type="ECO:0000313" key="13">
    <source>
        <dbReference type="EMBL" id="MBY8823128.1"/>
    </source>
</evidence>
<name>A0ABS7PPG5_9SPHN</name>
<feature type="domain" description="Prepilin peptidase A24 N-terminal" evidence="12">
    <location>
        <begin position="13"/>
        <end position="88"/>
    </location>
</feature>
<reference evidence="13 14" key="1">
    <citation type="submission" date="2021-08" db="EMBL/GenBank/DDBJ databases">
        <authorList>
            <person name="Tuo L."/>
        </authorList>
    </citation>
    <scope>NUCLEOTIDE SEQUENCE [LARGE SCALE GENOMIC DNA]</scope>
    <source>
        <strain evidence="13 14">JCM 31229</strain>
    </source>
</reference>
<evidence type="ECO:0000256" key="7">
    <source>
        <dbReference type="ARBA" id="ARBA00023136"/>
    </source>
</evidence>
<keyword evidence="9" id="KW-0511">Multifunctional enzyme</keyword>
<keyword evidence="9" id="KW-0645">Protease</keyword>
<dbReference type="PANTHER" id="PTHR30487:SF0">
    <property type="entry name" value="PREPILIN LEADER PEPTIDASE_N-METHYLTRANSFERASE-RELATED"/>
    <property type="match status" value="1"/>
</dbReference>